<dbReference type="GO" id="GO:0019239">
    <property type="term" value="F:deaminase activity"/>
    <property type="evidence" value="ECO:0007669"/>
    <property type="project" value="UniProtKB-ARBA"/>
</dbReference>
<keyword evidence="3 7" id="KW-0378">Hydrolase</keyword>
<evidence type="ECO:0000256" key="1">
    <source>
        <dbReference type="ARBA" id="ARBA00006745"/>
    </source>
</evidence>
<dbReference type="SUPFAM" id="SSF51338">
    <property type="entry name" value="Composite domain of metallo-dependent hydrolases"/>
    <property type="match status" value="1"/>
</dbReference>
<dbReference type="EMBL" id="VDUY01000001">
    <property type="protein sequence ID" value="TXL68288.1"/>
    <property type="molecule type" value="Genomic_DNA"/>
</dbReference>
<dbReference type="InterPro" id="IPR050287">
    <property type="entry name" value="MTA/SAH_deaminase"/>
</dbReference>
<dbReference type="OrthoDB" id="9807210at2"/>
<keyword evidence="2" id="KW-0479">Metal-binding</keyword>
<evidence type="ECO:0000256" key="4">
    <source>
        <dbReference type="ARBA" id="ARBA00022833"/>
    </source>
</evidence>
<protein>
    <submittedName>
        <fullName evidence="7">TRZ/ATZ family hydrolase</fullName>
    </submittedName>
</protein>
<dbReference type="NCBIfam" id="NF006549">
    <property type="entry name" value="PRK09045.1"/>
    <property type="match status" value="1"/>
</dbReference>
<evidence type="ECO:0000313" key="7">
    <source>
        <dbReference type="EMBL" id="TXL68288.1"/>
    </source>
</evidence>
<dbReference type="Gene3D" id="2.30.40.10">
    <property type="entry name" value="Urease, subunit C, domain 1"/>
    <property type="match status" value="1"/>
</dbReference>
<gene>
    <name evidence="7" type="ORF">FHP08_00935</name>
</gene>
<name>A0A5C8P4P3_9BURK</name>
<feature type="domain" description="Amidohydrolase-related" evidence="5">
    <location>
        <begin position="60"/>
        <end position="408"/>
    </location>
</feature>
<evidence type="ECO:0000256" key="3">
    <source>
        <dbReference type="ARBA" id="ARBA00022801"/>
    </source>
</evidence>
<dbReference type="InterPro" id="IPR006680">
    <property type="entry name" value="Amidohydro-rel"/>
</dbReference>
<dbReference type="InterPro" id="IPR011059">
    <property type="entry name" value="Metal-dep_hydrolase_composite"/>
</dbReference>
<dbReference type="PANTHER" id="PTHR43794">
    <property type="entry name" value="AMINOHYDROLASE SSNA-RELATED"/>
    <property type="match status" value="1"/>
</dbReference>
<reference evidence="7 8" key="1">
    <citation type="submission" date="2019-06" db="EMBL/GenBank/DDBJ databases">
        <title>Quisquiliibacterium sp. nov., isolated from a maize field.</title>
        <authorList>
            <person name="Lin S.-Y."/>
            <person name="Tsai C.-F."/>
            <person name="Young C.-C."/>
        </authorList>
    </citation>
    <scope>NUCLEOTIDE SEQUENCE [LARGE SCALE GENOMIC DNA]</scope>
    <source>
        <strain evidence="7 8">CC-CFT501</strain>
    </source>
</reference>
<dbReference type="GO" id="GO:0016814">
    <property type="term" value="F:hydrolase activity, acting on carbon-nitrogen (but not peptide) bonds, in cyclic amidines"/>
    <property type="evidence" value="ECO:0007669"/>
    <property type="project" value="UniProtKB-ARBA"/>
</dbReference>
<organism evidence="7 8">
    <name type="scientific">Zeimonas arvi</name>
    <dbReference type="NCBI Taxonomy" id="2498847"/>
    <lineage>
        <taxon>Bacteria</taxon>
        <taxon>Pseudomonadati</taxon>
        <taxon>Pseudomonadota</taxon>
        <taxon>Betaproteobacteria</taxon>
        <taxon>Burkholderiales</taxon>
        <taxon>Burkholderiaceae</taxon>
        <taxon>Zeimonas</taxon>
    </lineage>
</organism>
<evidence type="ECO:0000259" key="6">
    <source>
        <dbReference type="Pfam" id="PF22039"/>
    </source>
</evidence>
<dbReference type="CDD" id="cd01298">
    <property type="entry name" value="ATZ_TRZ_like"/>
    <property type="match status" value="1"/>
</dbReference>
<evidence type="ECO:0000256" key="2">
    <source>
        <dbReference type="ARBA" id="ARBA00022723"/>
    </source>
</evidence>
<keyword evidence="8" id="KW-1185">Reference proteome</keyword>
<dbReference type="PANTHER" id="PTHR43794:SF11">
    <property type="entry name" value="AMIDOHYDROLASE-RELATED DOMAIN-CONTAINING PROTEIN"/>
    <property type="match status" value="1"/>
</dbReference>
<dbReference type="InterPro" id="IPR032466">
    <property type="entry name" value="Metal_Hydrolase"/>
</dbReference>
<dbReference type="InterPro" id="IPR054418">
    <property type="entry name" value="MQNX/HUTI_composite_N"/>
</dbReference>
<dbReference type="Pfam" id="PF01979">
    <property type="entry name" value="Amidohydro_1"/>
    <property type="match status" value="1"/>
</dbReference>
<dbReference type="FunFam" id="3.20.20.140:FF:000014">
    <property type="entry name" value="5-methylthioadenosine/S-adenosylhomocysteine deaminase"/>
    <property type="match status" value="1"/>
</dbReference>
<keyword evidence="4" id="KW-0862">Zinc</keyword>
<feature type="domain" description="Aminodeoxyfutalosine deaminase/Imidazolonepropionase-like composite" evidence="6">
    <location>
        <begin position="26"/>
        <end position="49"/>
    </location>
</feature>
<dbReference type="Proteomes" id="UP000321548">
    <property type="component" value="Unassembled WGS sequence"/>
</dbReference>
<sequence length="444" mass="47935">MPEAVILAPQWIAPVAPDPRVLTGHAVLVEDGRIAELAPFDGLRERHPDVPLTLLPGQLLVPGFVNLHTHAAMSLLRGVADDLPLHDWLRKRIWPLEGKLVSRAFVRDGALLAAHEMLMGGTTCFNDMYFFPEEAVAAARQLGMRSMQGIIVIEFPSAYASDAGDYLRKGLELRDRHRDDPMVGFCLAPHAPYTVSDETLKRVAVLARELGLPIHTHVHETAAEIEESQSRHGKRPLQRLDALGLLGPELIAVHAVHLDDNDLRLLATAGASVAHCPHSNLKLASGIAPVARMIESGIRVGIGTDGSASNNRLDLLQEARTAALLAKGSSGQADAWPAARVLRALTLDAAAALGLDDRIGSIEAGKRADLVAVDLSAPELSPVFDPVSQLVYAAGREHVQHVWIDGRHVVRKRQLTDDVASEAVSELVGRTALWHNRTGEILSG</sequence>
<dbReference type="AlphaFoldDB" id="A0A5C8P4P3"/>
<dbReference type="Pfam" id="PF22039">
    <property type="entry name" value="HUTI_composite_bact"/>
    <property type="match status" value="1"/>
</dbReference>
<comment type="similarity">
    <text evidence="1">Belongs to the metallo-dependent hydrolases superfamily. ATZ/TRZ family.</text>
</comment>
<dbReference type="GO" id="GO:0046872">
    <property type="term" value="F:metal ion binding"/>
    <property type="evidence" value="ECO:0007669"/>
    <property type="project" value="UniProtKB-KW"/>
</dbReference>
<proteinExistence type="inferred from homology"/>
<dbReference type="Gene3D" id="3.20.20.140">
    <property type="entry name" value="Metal-dependent hydrolases"/>
    <property type="match status" value="1"/>
</dbReference>
<evidence type="ECO:0000313" key="8">
    <source>
        <dbReference type="Proteomes" id="UP000321548"/>
    </source>
</evidence>
<dbReference type="SUPFAM" id="SSF51556">
    <property type="entry name" value="Metallo-dependent hydrolases"/>
    <property type="match status" value="1"/>
</dbReference>
<accession>A0A5C8P4P3</accession>
<comment type="caution">
    <text evidence="7">The sequence shown here is derived from an EMBL/GenBank/DDBJ whole genome shotgun (WGS) entry which is preliminary data.</text>
</comment>
<evidence type="ECO:0000259" key="5">
    <source>
        <dbReference type="Pfam" id="PF01979"/>
    </source>
</evidence>
<dbReference type="RefSeq" id="WP_147702429.1">
    <property type="nucleotide sequence ID" value="NZ_VDUY01000001.1"/>
</dbReference>